<organism evidence="9 10">
    <name type="scientific">Tegillarca granosa</name>
    <name type="common">Malaysian cockle</name>
    <name type="synonym">Anadara granosa</name>
    <dbReference type="NCBI Taxonomy" id="220873"/>
    <lineage>
        <taxon>Eukaryota</taxon>
        <taxon>Metazoa</taxon>
        <taxon>Spiralia</taxon>
        <taxon>Lophotrochozoa</taxon>
        <taxon>Mollusca</taxon>
        <taxon>Bivalvia</taxon>
        <taxon>Autobranchia</taxon>
        <taxon>Pteriomorphia</taxon>
        <taxon>Arcoida</taxon>
        <taxon>Arcoidea</taxon>
        <taxon>Arcidae</taxon>
        <taxon>Tegillarca</taxon>
    </lineage>
</organism>
<dbReference type="PROSITE" id="PS51198">
    <property type="entry name" value="UVRD_HELICASE_ATP_BIND"/>
    <property type="match status" value="1"/>
</dbReference>
<evidence type="ECO:0000256" key="1">
    <source>
        <dbReference type="ARBA" id="ARBA00022741"/>
    </source>
</evidence>
<feature type="region of interest" description="Disordered" evidence="6">
    <location>
        <begin position="2107"/>
        <end position="2131"/>
    </location>
</feature>
<feature type="compositionally biased region" description="Acidic residues" evidence="6">
    <location>
        <begin position="2108"/>
        <end position="2120"/>
    </location>
</feature>
<feature type="region of interest" description="Disordered" evidence="6">
    <location>
        <begin position="89"/>
        <end position="137"/>
    </location>
</feature>
<keyword evidence="7" id="KW-0472">Membrane</keyword>
<dbReference type="InterPro" id="IPR027417">
    <property type="entry name" value="P-loop_NTPase"/>
</dbReference>
<reference evidence="9 10" key="1">
    <citation type="submission" date="2022-12" db="EMBL/GenBank/DDBJ databases">
        <title>Chromosome-level genome of Tegillarca granosa.</title>
        <authorList>
            <person name="Kim J."/>
        </authorList>
    </citation>
    <scope>NUCLEOTIDE SEQUENCE [LARGE SCALE GENOMIC DNA]</scope>
    <source>
        <strain evidence="9">Teg-2019</strain>
        <tissue evidence="9">Adductor muscle</tissue>
    </source>
</reference>
<feature type="compositionally biased region" description="Acidic residues" evidence="6">
    <location>
        <begin position="514"/>
        <end position="529"/>
    </location>
</feature>
<dbReference type="InterPro" id="IPR039904">
    <property type="entry name" value="TRANK1"/>
</dbReference>
<keyword evidence="1 5" id="KW-0547">Nucleotide-binding</keyword>
<evidence type="ECO:0000259" key="8">
    <source>
        <dbReference type="PROSITE" id="PS51198"/>
    </source>
</evidence>
<keyword evidence="4 5" id="KW-0067">ATP-binding</keyword>
<feature type="compositionally biased region" description="Acidic residues" evidence="6">
    <location>
        <begin position="489"/>
        <end position="499"/>
    </location>
</feature>
<dbReference type="InterPro" id="IPR014016">
    <property type="entry name" value="UvrD-like_ATP-bd"/>
</dbReference>
<feature type="compositionally biased region" description="Polar residues" evidence="6">
    <location>
        <begin position="113"/>
        <end position="122"/>
    </location>
</feature>
<dbReference type="InterPro" id="IPR011990">
    <property type="entry name" value="TPR-like_helical_dom_sf"/>
</dbReference>
<dbReference type="Gene3D" id="3.40.50.300">
    <property type="entry name" value="P-loop containing nucleotide triphosphate hydrolases"/>
    <property type="match status" value="2"/>
</dbReference>
<name>A0ABQ9FY58_TEGGR</name>
<dbReference type="SUPFAM" id="SSF48452">
    <property type="entry name" value="TPR-like"/>
    <property type="match status" value="1"/>
</dbReference>
<evidence type="ECO:0000313" key="10">
    <source>
        <dbReference type="Proteomes" id="UP001217089"/>
    </source>
</evidence>
<sequence length="2304" mass="267382">MLLDLYEKDPQNYPSLNPQQQDQNGDGLFHLVARAKYNSNTQKATELLCDRKVSSAISNNENKLPFQYLNKNDRRLQFFRLAAVNADPKPVTSKKSRSKSSASKTSLEVAKSGDQSETGSVTEKTEGSLSEELQEPKEPVKMCDVVSKKDYVKTIPKKEAVKRTIEEMIFDLPEIPYSIFAPKKQRVEELDRSSTARAKDVQVFDNLEWEVECTADVWKTLHDKKVIPELKHRVVRKIQLLASGEWRPYLCKKVIHDAPDTLKLYEAKLSKGSRIIWELAVAFSPRLSETAERRLQVDDKGEEKSSVKGGRIYSEVIRVWDITFDHDKIYRGETCIIQKKLKGIKQTQFQAGANKRLPMIFAETDLEMNTETLKEYQRELQQYFPPASANETEYHILKFYSFSSNLVSHILQNIEMKVDFPFRVTDLEHAIINLQSNAPILLLGRSGTGKTTCCLYRLWSQFLSYWSKAKDADAPLLPRCIQFIPQGAPEEEEGSEAEQEENKAIASESCDPSELQDDIEDPTAGENEDLANTGPIYDHLHQVFITKNAILCTELQKNFRELSHACDIAAQHVAMEDQALPNRLNEVVDFQFPLFVTSRQLLLMLDASLDQPYFFARNEDGGLKVDIQGWSDDGPLSILPFLEDDSDLEDEGEQGQFNDFVDDNDDNVTLLDAPGAIQRNQKSDPRREVTYDVFAEEVWPRISKKFSKKYHPSLIWTEIMSFIKGSFEALSKPDGYLSREEYKELGRKRAPNFSSERDNIYDIFKRYVHFKKQKFFFDETDLVYQVYNRLRTVTNLRWIVHQVFVDETQDFTQAELGLLMRICQNPNQMFLTGDTAQSIMRGIAFRFSDLKSLFYYASQSLQAVGKTSAIEVPKQVYQLTHNYRSHAGILSLASSILDLMVEFFPESFDRLEKDQGLFEGPAPVLLESCSFSDLALLLRGNKRKTSHIEFGAHQAILVVNNAARDNIPEELRLGLILTIYEAKGLEFDDILLYNFFKDSQLAGTTQQHHQQQQQQHSLVELDDELKHLYTAVTRARVNVWIFDQDMEKRAPVFEYFKARKLVRSLSNPDNDQDLATEGMFAEESTPEEWNKRGDDFMKHNLYEVAAKCYNRGGDEHMEKVASAHQQALIASRIKDNPPRMREEFLHAAVKYLECQMPAKAAICLQNAREREFLERAGETYRKLKKPVQASNCFERLGKYNQAVEILHENEMYDLAIDTLRRYKMLLHDLETEKREIPQVLIENPPRKIYTEERLSYRSAEVYHSYKNESKMMAALERLPNPDDRLNFLKDKGYFLQAVKTTAGSRNKEIIGRCLLIDATLKFSKQSEVNGEWDTDDISKSLNEAKELLQNLDKDLLGDVYLLLGRVNGKEDDIGLSWGIYNKDWRNEAGQLECMDWMVNNAALNSYITLRKLVLGMENLLKVVKVLNIPETENEKSRAEKILAFYGLHKKNEEFCYLYPQQNPFGVKILERLLSEFNRNSVQCELLKEKVTIAVSRFLLQRGLDWYQVVIKTLESLQNKYSLCRFFELGKQCEVENCKKMHEHHMKKTYTDLLEFDMLKVELDSYIQKYCFQFVSKMNLELVSLVKKYLPQDDVLERFSSCQQLMLDLMPVHMHPKELSDIIPKFVQKFSRIRSVKLQFSDFLKCLYNDSLKKEPKDNSKIFVKIIFFLHLLHIDDIDVKDCMLTFESNIQKEFIHAYGENNAARKNVEKLGFMCNFHRDDRTQRHHLIVQCLPQRFRDAFHYLSTMNNDPLESLIKFTKFVVLLGDRNQMEFLPEIHQFSFWLEIYTTIGFCIAAKLFQDHDFFFVVPASYKSALTFVDYSFKDGIPTLEAIKRNRLPRTANISFIQDRIERMVSILCGSKVNLYLLWRMFNGKDNTDMRIAERLVILSMVFICNMGKSVWAQSEGILLQSLCRNELSDAMPRRLQLALENLRKASGICDIVCILQELLKERGDDLLFCKWDNTRRYGVCSEPLRKVTYFSSTFVNDDTLEMLTNPHKYTPPQSNDTDETNMDEDCQLSMEETIRRKKEQEKQEESEELKIKAGIILRKLKIIEFRKKCKFAAKLVKKQISREQFENRNKVFERTVIDENMCGICGVTFTNQKKEVEEVDVDNPEELQESESGGDVSPSMKVNLSPQQLKNNPFASLLDGVKPMFSLSKTSPLSEKQLHEQSADHSQKMVELHSFQSLYDKDIAPALEDVTYFISHYYIESDKASEYYSAMTLDITNLLLCKNKVESELQRILDKREWSTCREIMMTAKEMFYCLILIIFNFIIIIFFLVLIFDISYILYISNIIDFKKIENG</sequence>
<dbReference type="Gene3D" id="1.10.10.160">
    <property type="match status" value="1"/>
</dbReference>
<feature type="transmembrane region" description="Helical" evidence="7">
    <location>
        <begin position="2266"/>
        <end position="2291"/>
    </location>
</feature>
<keyword evidence="3 5" id="KW-0347">Helicase</keyword>
<dbReference type="InterPro" id="IPR013986">
    <property type="entry name" value="DExx_box_DNA_helicase_dom_sf"/>
</dbReference>
<protein>
    <recommendedName>
        <fullName evidence="8">UvrD-like helicase ATP-binding domain-containing protein</fullName>
    </recommendedName>
</protein>
<evidence type="ECO:0000256" key="3">
    <source>
        <dbReference type="ARBA" id="ARBA00022806"/>
    </source>
</evidence>
<feature type="region of interest" description="Disordered" evidence="6">
    <location>
        <begin position="489"/>
        <end position="532"/>
    </location>
</feature>
<feature type="compositionally biased region" description="Basic and acidic residues" evidence="6">
    <location>
        <begin position="1"/>
        <end position="10"/>
    </location>
</feature>
<dbReference type="PANTHER" id="PTHR21529">
    <property type="entry name" value="MAMMARY TURMOR VIRUS RECEPTOR HOMOLOG 1, 2 MTVR1, 2"/>
    <property type="match status" value="1"/>
</dbReference>
<evidence type="ECO:0000256" key="4">
    <source>
        <dbReference type="ARBA" id="ARBA00022840"/>
    </source>
</evidence>
<keyword evidence="7" id="KW-1133">Transmembrane helix</keyword>
<comment type="caution">
    <text evidence="9">The sequence shown here is derived from an EMBL/GenBank/DDBJ whole genome shotgun (WGS) entry which is preliminary data.</text>
</comment>
<evidence type="ECO:0000256" key="5">
    <source>
        <dbReference type="PROSITE-ProRule" id="PRU00560"/>
    </source>
</evidence>
<proteinExistence type="predicted"/>
<feature type="region of interest" description="Disordered" evidence="6">
    <location>
        <begin position="1"/>
        <end position="24"/>
    </location>
</feature>
<evidence type="ECO:0000313" key="9">
    <source>
        <dbReference type="EMBL" id="KAJ8322192.1"/>
    </source>
</evidence>
<dbReference type="PANTHER" id="PTHR21529:SF4">
    <property type="entry name" value="TPR AND ANKYRIN REPEAT-CONTAINING PROTEIN 1"/>
    <property type="match status" value="1"/>
</dbReference>
<keyword evidence="7" id="KW-0812">Transmembrane</keyword>
<dbReference type="Proteomes" id="UP001217089">
    <property type="component" value="Unassembled WGS sequence"/>
</dbReference>
<accession>A0ABQ9FY58</accession>
<dbReference type="Pfam" id="PF00580">
    <property type="entry name" value="UvrD-helicase"/>
    <property type="match status" value="1"/>
</dbReference>
<feature type="compositionally biased region" description="Polar residues" evidence="6">
    <location>
        <begin position="12"/>
        <end position="24"/>
    </location>
</feature>
<gene>
    <name evidence="9" type="ORF">KUTeg_000663</name>
</gene>
<feature type="binding site" evidence="5">
    <location>
        <begin position="444"/>
        <end position="451"/>
    </location>
    <ligand>
        <name>ATP</name>
        <dbReference type="ChEBI" id="CHEBI:30616"/>
    </ligand>
</feature>
<keyword evidence="10" id="KW-1185">Reference proteome</keyword>
<evidence type="ECO:0000256" key="6">
    <source>
        <dbReference type="SAM" id="MobiDB-lite"/>
    </source>
</evidence>
<feature type="domain" description="UvrD-like helicase ATP-binding" evidence="8">
    <location>
        <begin position="423"/>
        <end position="886"/>
    </location>
</feature>
<dbReference type="Gene3D" id="1.25.40.10">
    <property type="entry name" value="Tetratricopeptide repeat domain"/>
    <property type="match status" value="1"/>
</dbReference>
<evidence type="ECO:0000256" key="2">
    <source>
        <dbReference type="ARBA" id="ARBA00022801"/>
    </source>
</evidence>
<evidence type="ECO:0000256" key="7">
    <source>
        <dbReference type="SAM" id="Phobius"/>
    </source>
</evidence>
<dbReference type="EMBL" id="JARBDR010000018">
    <property type="protein sequence ID" value="KAJ8322192.1"/>
    <property type="molecule type" value="Genomic_DNA"/>
</dbReference>
<dbReference type="SUPFAM" id="SSF52540">
    <property type="entry name" value="P-loop containing nucleoside triphosphate hydrolases"/>
    <property type="match status" value="1"/>
</dbReference>
<keyword evidence="2 5" id="KW-0378">Hydrolase</keyword>